<evidence type="ECO:0000313" key="11">
    <source>
        <dbReference type="EMBL" id="NYH77347.1"/>
    </source>
</evidence>
<dbReference type="SMART" id="SM00829">
    <property type="entry name" value="PKS_ER"/>
    <property type="match status" value="1"/>
</dbReference>
<keyword evidence="2" id="KW-0597">Phosphoprotein</keyword>
<dbReference type="InterPro" id="IPR036736">
    <property type="entry name" value="ACP-like_sf"/>
</dbReference>
<dbReference type="Pfam" id="PF00109">
    <property type="entry name" value="ketoacyl-synt"/>
    <property type="match status" value="1"/>
</dbReference>
<dbReference type="GO" id="GO:0004312">
    <property type="term" value="F:fatty acid synthase activity"/>
    <property type="evidence" value="ECO:0007669"/>
    <property type="project" value="TreeGrafter"/>
</dbReference>
<accession>A0A852Z4Q3</accession>
<dbReference type="SMART" id="SM01294">
    <property type="entry name" value="PKS_PP_betabranch"/>
    <property type="match status" value="1"/>
</dbReference>
<dbReference type="InterPro" id="IPR032821">
    <property type="entry name" value="PKS_assoc"/>
</dbReference>
<dbReference type="SUPFAM" id="SSF51735">
    <property type="entry name" value="NAD(P)-binding Rossmann-fold domains"/>
    <property type="match status" value="3"/>
</dbReference>
<dbReference type="InterPro" id="IPR011032">
    <property type="entry name" value="GroES-like_sf"/>
</dbReference>
<dbReference type="Gene3D" id="3.10.129.110">
    <property type="entry name" value="Polyketide synthase dehydratase"/>
    <property type="match status" value="1"/>
</dbReference>
<keyword evidence="6" id="KW-0012">Acyltransferase</keyword>
<evidence type="ECO:0000313" key="12">
    <source>
        <dbReference type="Proteomes" id="UP000548304"/>
    </source>
</evidence>
<sequence>MSEGAAEASFSRPKYDPIAVVGIGCRFAGGVDSPGAYWEVLGEGRDMVTEVPPDRWNVAEAYDPEPGVPGKTVSKWGGFLHDVGGFDPEFFGLSEREAEAMDPQHRLLLETAWESLEHAGIRPRDLGHSPTGLFLGISGQDYMMRTPYGELFTNPYAMTGNARSMAAGRISYLLGLRGPSVVLDSACSSGLVATHLAVRSLQTGDADLALAGGVNLIFGPETTVAFSSWGMLSPAGRCRAFDVDASGFVRAEGCGVLALKRLADTERDGDRVLAVLRGSGVNQDGRSNGITAPSGEAQRELQQQVIARSGVDPCRVGLVEAHGTGTPVGDPIEFAALADSYGHGDAGPCALGSAKTNVGHAETASGMAGVIKAILALRHGEVPANLHFTGWNPEIDHESTRLFVPTRTEPWPVGDGPRLAAVSSYGFSGTNAHVLLEQAPVLQPGTASPGRAPLLVPLSASSPRALSDTAGRMVAWLEKTEHVPVHDLAYTNGVRREHRSARATVVASDRAELVGRLRAVERGQPAHGVAVGTAAAGREGDPVWVFSGQGAQWAGMGRRLLDQEPAFAKTVEELEPVVLAESGFSLRDRLCAEEVVTGIDQVQPALFAMQVGLAAVWRSHGVRPGAVIGHSMGEVAAAVVSGALSLTDGAAVVCRRSRLMLELAGAGAMASVDLSREEVERELEEAGARGVVVAVVAAPESTVVAGDADEVGRLVRRWDEADRMVGEVAVDVASHSPQVAPILDALLSALSTVTPCRPEVPFYSTVLTGEESSQISFDAAYWVDNLRRPVRFADAVSAALADGHRVFAELGPHPLLTRAIGDTAAARHADVAVVGALRRDEDEPAAVLSAIGEVHCAGGRVDWSARHPEGRLLDVPLPTWNHRWLMSSGAERSAPAVGHPLLGAHVETPRGDGEHVWQADIGTDTHPWLADHRVRGTPMMPAAGYGEMALSAAEEVFGAGSAIEVSGLSFDNALVLDGPMTVSTTVERTTGRHGGVSVLGRGVDGGAVTYARGHARVLDEDAAPRGVDIDALLAEHTEWQDPEAYYANLRGLGVQHGPGFAALTAIHRGAADRRSLVGEVRLPAERRSEVDSYRVHPVLLDACLQTIAAHPELMDQTGLFLPLGIGTLRVFGDARNARYCVAAVHEFGDRSGLGNAQLVDEEGAVLVDVRDARFGTSAEEAPDRVFERRLLAVEWDAVPAPQLACAETGRWLLVTEPEGRGLADRLADGLRSRGGTATVLAPDEPDELGPAVLSCPEGVDGVAFVTSPEHDRRAPAATSRQRVGRLTALVQALTDGESRRSPTLTVVLHDAQEVLGGDGTNLAQAPLRGMAKVIGHEHPELAVSVVDSVDTDPARLVGELLDAPVEEDEVAWRGDVRYLARLRNSPLSADERRRETVHFGRDGMGVQTARRGDLDTLELAARERVRPGPGEVEIEIRAASLNYVDALNAMGLYNTVDDDPPPLGADCAGVVSRVGPGVTDYRPGDRVAAMMWGGLASHLTVSTGNVFAVPEHVSTEEAATMPAVYLTAWYGLSHLARLEAGERVLIHAATGGVGLAAIHIARSRGAEVFATAGSPDKRAHLVELGVEHVMDSRSLDFAEQVLAVTGGAGVDVVLNSVTGAAQRAGISLLRTGGRFLEIGKRDIYAEHRISLAPFRHNLTFASIDLNLVVDRLTSLTASMIGEIERGAADGSLVPLPLTTYTVDELSEAFRTLGAGRHIGKIVLRIPTEGSRQVPVSPEDVPVVRADGAYVVTGGLGGLGLLVARWLSEAGAARVVLNGRREPGETAAGVLDELRAAGTDVRVVLGDLAEPDTARGLLGEASADGVPVRGVVHGAAVVEDGVVSRLDAAGTDRVWSPKALGAWHLHDALGAGGHEGGLDWMLLFSSAAALIGNPGQGAYAAANGFLDGLATLRRSRGLAATSVSWGAWAEHGRGADMADRGLAMIEPAEGIEACERILRYARTRSGYLPLADGSWLDAVGDRARGSAFFAPQTTRSGDGGDESGTDHELLARIAETDEASAVDLLTEFVVEQAAAILRLDPAGVDPGRSLLDYGLDSLMGLELRTRLDKALRIRVPTKKLWAHPEPSSLAAHLAELLDGTSAPADA</sequence>
<dbReference type="PROSITE" id="PS52019">
    <property type="entry name" value="PKS_MFAS_DH"/>
    <property type="match status" value="1"/>
</dbReference>
<keyword evidence="1" id="KW-0596">Phosphopantetheine</keyword>
<dbReference type="SMART" id="SM00825">
    <property type="entry name" value="PKS_KS"/>
    <property type="match status" value="1"/>
</dbReference>
<dbReference type="PROSITE" id="PS52004">
    <property type="entry name" value="KS3_2"/>
    <property type="match status" value="1"/>
</dbReference>
<feature type="domain" description="PKS/mFAS DH" evidence="10">
    <location>
        <begin position="899"/>
        <end position="1183"/>
    </location>
</feature>
<dbReference type="Pfam" id="PF00698">
    <property type="entry name" value="Acyl_transf_1"/>
    <property type="match status" value="1"/>
</dbReference>
<dbReference type="InterPro" id="IPR020841">
    <property type="entry name" value="PKS_Beta-ketoAc_synthase_dom"/>
</dbReference>
<proteinExistence type="predicted"/>
<keyword evidence="5" id="KW-0511">Multifunctional enzyme</keyword>
<dbReference type="SMART" id="SM00822">
    <property type="entry name" value="PKS_KR"/>
    <property type="match status" value="1"/>
</dbReference>
<feature type="domain" description="Carrier" evidence="8">
    <location>
        <begin position="2019"/>
        <end position="2096"/>
    </location>
</feature>
<dbReference type="GO" id="GO:0071770">
    <property type="term" value="P:DIM/DIP cell wall layer assembly"/>
    <property type="evidence" value="ECO:0007669"/>
    <property type="project" value="TreeGrafter"/>
</dbReference>
<dbReference type="Pfam" id="PF14765">
    <property type="entry name" value="PS-DH"/>
    <property type="match status" value="1"/>
</dbReference>
<dbReference type="InterPro" id="IPR013149">
    <property type="entry name" value="ADH-like_C"/>
</dbReference>
<protein>
    <submittedName>
        <fullName evidence="11">Acyl transferase domain-containing protein/acyl carrier protein</fullName>
    </submittedName>
</protein>
<dbReference type="Gene3D" id="3.30.70.250">
    <property type="entry name" value="Malonyl-CoA ACP transacylase, ACP-binding"/>
    <property type="match status" value="1"/>
</dbReference>
<feature type="region of interest" description="N-terminal hotdog fold" evidence="7">
    <location>
        <begin position="899"/>
        <end position="1022"/>
    </location>
</feature>
<dbReference type="PANTHER" id="PTHR43775:SF37">
    <property type="entry name" value="SI:DKEY-61P9.11"/>
    <property type="match status" value="1"/>
</dbReference>
<dbReference type="CDD" id="cd05195">
    <property type="entry name" value="enoyl_red"/>
    <property type="match status" value="1"/>
</dbReference>
<dbReference type="InterPro" id="IPR020806">
    <property type="entry name" value="PKS_PP-bd"/>
</dbReference>
<comment type="caution">
    <text evidence="11">The sequence shown here is derived from an EMBL/GenBank/DDBJ whole genome shotgun (WGS) entry which is preliminary data.</text>
</comment>
<dbReference type="PROSITE" id="PS00012">
    <property type="entry name" value="PHOSPHOPANTETHEINE"/>
    <property type="match status" value="1"/>
</dbReference>
<dbReference type="SMART" id="SM00826">
    <property type="entry name" value="PKS_DH"/>
    <property type="match status" value="1"/>
</dbReference>
<reference evidence="11 12" key="1">
    <citation type="submission" date="2020-07" db="EMBL/GenBank/DDBJ databases">
        <title>Genomic Encyclopedia of Type Strains, Phase III (KMG-III): the genomes of soil and plant-associated and newly described type strains.</title>
        <authorList>
            <person name="Whitman W."/>
        </authorList>
    </citation>
    <scope>NUCLEOTIDE SEQUENCE [LARGE SCALE GENOMIC DNA]</scope>
    <source>
        <strain evidence="11 12">CECT 8576</strain>
    </source>
</reference>
<keyword evidence="3 11" id="KW-0808">Transferase</keyword>
<dbReference type="InterPro" id="IPR057326">
    <property type="entry name" value="KR_dom"/>
</dbReference>
<dbReference type="Gene3D" id="3.40.50.720">
    <property type="entry name" value="NAD(P)-binding Rossmann-like Domain"/>
    <property type="match status" value="3"/>
</dbReference>
<gene>
    <name evidence="11" type="ORF">FHR84_000661</name>
</gene>
<dbReference type="Gene3D" id="1.10.1200.10">
    <property type="entry name" value="ACP-like"/>
    <property type="match status" value="1"/>
</dbReference>
<evidence type="ECO:0000256" key="6">
    <source>
        <dbReference type="ARBA" id="ARBA00023315"/>
    </source>
</evidence>
<dbReference type="InterPro" id="IPR050091">
    <property type="entry name" value="PKS_NRPS_Biosynth_Enz"/>
</dbReference>
<dbReference type="Pfam" id="PF08240">
    <property type="entry name" value="ADH_N"/>
    <property type="match status" value="1"/>
</dbReference>
<dbReference type="InterPro" id="IPR049900">
    <property type="entry name" value="PKS_mFAS_DH"/>
</dbReference>
<dbReference type="InterPro" id="IPR049551">
    <property type="entry name" value="PKS_DH_C"/>
</dbReference>
<evidence type="ECO:0000259" key="9">
    <source>
        <dbReference type="PROSITE" id="PS52004"/>
    </source>
</evidence>
<evidence type="ECO:0000259" key="10">
    <source>
        <dbReference type="PROSITE" id="PS52019"/>
    </source>
</evidence>
<dbReference type="SUPFAM" id="SSF47336">
    <property type="entry name" value="ACP-like"/>
    <property type="match status" value="1"/>
</dbReference>
<evidence type="ECO:0000256" key="3">
    <source>
        <dbReference type="ARBA" id="ARBA00022679"/>
    </source>
</evidence>
<dbReference type="SMART" id="SM00823">
    <property type="entry name" value="PKS_PP"/>
    <property type="match status" value="1"/>
</dbReference>
<dbReference type="InterPro" id="IPR036291">
    <property type="entry name" value="NAD(P)-bd_dom_sf"/>
</dbReference>
<name>A0A852Z4Q3_9ACTN</name>
<dbReference type="InterPro" id="IPR014043">
    <property type="entry name" value="Acyl_transferase_dom"/>
</dbReference>
<dbReference type="PANTHER" id="PTHR43775">
    <property type="entry name" value="FATTY ACID SYNTHASE"/>
    <property type="match status" value="1"/>
</dbReference>
<feature type="active site" description="Proton donor; for dehydratase activity" evidence="7">
    <location>
        <position position="1101"/>
    </location>
</feature>
<dbReference type="InterPro" id="IPR016039">
    <property type="entry name" value="Thiolase-like"/>
</dbReference>
<dbReference type="Gene3D" id="3.40.47.10">
    <property type="match status" value="1"/>
</dbReference>
<dbReference type="Pfam" id="PF16197">
    <property type="entry name" value="KAsynt_C_assoc"/>
    <property type="match status" value="1"/>
</dbReference>
<evidence type="ECO:0000256" key="2">
    <source>
        <dbReference type="ARBA" id="ARBA00022553"/>
    </source>
</evidence>
<keyword evidence="4" id="KW-0521">NADP</keyword>
<evidence type="ECO:0000256" key="7">
    <source>
        <dbReference type="PROSITE-ProRule" id="PRU01363"/>
    </source>
</evidence>
<keyword evidence="12" id="KW-1185">Reference proteome</keyword>
<organism evidence="11 12">
    <name type="scientific">Actinopolyspora biskrensis</name>
    <dbReference type="NCBI Taxonomy" id="1470178"/>
    <lineage>
        <taxon>Bacteria</taxon>
        <taxon>Bacillati</taxon>
        <taxon>Actinomycetota</taxon>
        <taxon>Actinomycetes</taxon>
        <taxon>Actinopolysporales</taxon>
        <taxon>Actinopolysporaceae</taxon>
        <taxon>Actinopolyspora</taxon>
    </lineage>
</organism>
<dbReference type="GO" id="GO:0031177">
    <property type="term" value="F:phosphopantetheine binding"/>
    <property type="evidence" value="ECO:0007669"/>
    <property type="project" value="InterPro"/>
</dbReference>
<dbReference type="FunFam" id="3.40.50.720:FF:000209">
    <property type="entry name" value="Polyketide synthase Pks12"/>
    <property type="match status" value="1"/>
</dbReference>
<dbReference type="InterPro" id="IPR006162">
    <property type="entry name" value="Ppantetheine_attach_site"/>
</dbReference>
<dbReference type="Pfam" id="PF08659">
    <property type="entry name" value="KR"/>
    <property type="match status" value="1"/>
</dbReference>
<dbReference type="SUPFAM" id="SSF55048">
    <property type="entry name" value="Probable ACP-binding domain of malonyl-CoA ACP transacylase"/>
    <property type="match status" value="1"/>
</dbReference>
<dbReference type="SMART" id="SM00827">
    <property type="entry name" value="PKS_AT"/>
    <property type="match status" value="1"/>
</dbReference>
<dbReference type="Pfam" id="PF00550">
    <property type="entry name" value="PP-binding"/>
    <property type="match status" value="1"/>
</dbReference>
<dbReference type="CDD" id="cd00833">
    <property type="entry name" value="PKS"/>
    <property type="match status" value="1"/>
</dbReference>
<dbReference type="EMBL" id="JACBYW010000001">
    <property type="protein sequence ID" value="NYH77347.1"/>
    <property type="molecule type" value="Genomic_DNA"/>
</dbReference>
<dbReference type="Gene3D" id="3.40.366.10">
    <property type="entry name" value="Malonyl-Coenzyme A Acyl Carrier Protein, domain 2"/>
    <property type="match status" value="1"/>
</dbReference>
<dbReference type="InterPro" id="IPR020807">
    <property type="entry name" value="PKS_DH"/>
</dbReference>
<dbReference type="GO" id="GO:0005886">
    <property type="term" value="C:plasma membrane"/>
    <property type="evidence" value="ECO:0007669"/>
    <property type="project" value="TreeGrafter"/>
</dbReference>
<dbReference type="Pfam" id="PF21089">
    <property type="entry name" value="PKS_DH_N"/>
    <property type="match status" value="1"/>
</dbReference>
<dbReference type="GO" id="GO:0016491">
    <property type="term" value="F:oxidoreductase activity"/>
    <property type="evidence" value="ECO:0007669"/>
    <property type="project" value="InterPro"/>
</dbReference>
<dbReference type="PROSITE" id="PS50075">
    <property type="entry name" value="CARRIER"/>
    <property type="match status" value="1"/>
</dbReference>
<dbReference type="InterPro" id="IPR016035">
    <property type="entry name" value="Acyl_Trfase/lysoPLipase"/>
</dbReference>
<dbReference type="SUPFAM" id="SSF52151">
    <property type="entry name" value="FabD/lysophospholipase-like"/>
    <property type="match status" value="1"/>
</dbReference>
<feature type="domain" description="Ketosynthase family 3 (KS3)" evidence="9">
    <location>
        <begin position="15"/>
        <end position="438"/>
    </location>
</feature>
<feature type="region of interest" description="C-terminal hotdog fold" evidence="7">
    <location>
        <begin position="1037"/>
        <end position="1183"/>
    </location>
</feature>
<dbReference type="FunFam" id="3.40.47.10:FF:000019">
    <property type="entry name" value="Polyketide synthase type I"/>
    <property type="match status" value="1"/>
</dbReference>
<dbReference type="InterPro" id="IPR001227">
    <property type="entry name" value="Ac_transferase_dom_sf"/>
</dbReference>
<evidence type="ECO:0000256" key="5">
    <source>
        <dbReference type="ARBA" id="ARBA00023268"/>
    </source>
</evidence>
<dbReference type="InterPro" id="IPR013154">
    <property type="entry name" value="ADH-like_N"/>
</dbReference>
<dbReference type="Proteomes" id="UP000548304">
    <property type="component" value="Unassembled WGS sequence"/>
</dbReference>
<dbReference type="InterPro" id="IPR009081">
    <property type="entry name" value="PP-bd_ACP"/>
</dbReference>
<dbReference type="RefSeq" id="WP_218861910.1">
    <property type="nucleotide sequence ID" value="NZ_JACBYW010000001.1"/>
</dbReference>
<dbReference type="Pfam" id="PF00107">
    <property type="entry name" value="ADH_zinc_N"/>
    <property type="match status" value="1"/>
</dbReference>
<dbReference type="InterPro" id="IPR042104">
    <property type="entry name" value="PKS_dehydratase_sf"/>
</dbReference>
<evidence type="ECO:0000259" key="8">
    <source>
        <dbReference type="PROSITE" id="PS50075"/>
    </source>
</evidence>
<dbReference type="InterPro" id="IPR014031">
    <property type="entry name" value="Ketoacyl_synth_C"/>
</dbReference>
<dbReference type="InterPro" id="IPR049552">
    <property type="entry name" value="PKS_DH_N"/>
</dbReference>
<dbReference type="InterPro" id="IPR020843">
    <property type="entry name" value="ER"/>
</dbReference>
<dbReference type="GO" id="GO:0006633">
    <property type="term" value="P:fatty acid biosynthetic process"/>
    <property type="evidence" value="ECO:0007669"/>
    <property type="project" value="TreeGrafter"/>
</dbReference>
<feature type="active site" description="Proton acceptor; for dehydratase activity" evidence="7">
    <location>
        <position position="932"/>
    </location>
</feature>
<dbReference type="Pfam" id="PF02801">
    <property type="entry name" value="Ketoacyl-synt_C"/>
    <property type="match status" value="1"/>
</dbReference>
<dbReference type="SUPFAM" id="SSF50129">
    <property type="entry name" value="GroES-like"/>
    <property type="match status" value="1"/>
</dbReference>
<dbReference type="InterPro" id="IPR014030">
    <property type="entry name" value="Ketoacyl_synth_N"/>
</dbReference>
<evidence type="ECO:0000256" key="1">
    <source>
        <dbReference type="ARBA" id="ARBA00022450"/>
    </source>
</evidence>
<dbReference type="GO" id="GO:0005737">
    <property type="term" value="C:cytoplasm"/>
    <property type="evidence" value="ECO:0007669"/>
    <property type="project" value="TreeGrafter"/>
</dbReference>
<dbReference type="InterPro" id="IPR013968">
    <property type="entry name" value="PKS_KR"/>
</dbReference>
<dbReference type="InterPro" id="IPR016036">
    <property type="entry name" value="Malonyl_transacylase_ACP-bd"/>
</dbReference>
<dbReference type="Gene3D" id="3.90.180.10">
    <property type="entry name" value="Medium-chain alcohol dehydrogenases, catalytic domain"/>
    <property type="match status" value="1"/>
</dbReference>
<evidence type="ECO:0000256" key="4">
    <source>
        <dbReference type="ARBA" id="ARBA00022857"/>
    </source>
</evidence>
<dbReference type="SUPFAM" id="SSF53901">
    <property type="entry name" value="Thiolase-like"/>
    <property type="match status" value="1"/>
</dbReference>